<evidence type="ECO:0000313" key="1">
    <source>
        <dbReference type="EMBL" id="CAF0858970.1"/>
    </source>
</evidence>
<comment type="caution">
    <text evidence="2">The sequence shown here is derived from an EMBL/GenBank/DDBJ whole genome shotgun (WGS) entry which is preliminary data.</text>
</comment>
<protein>
    <submittedName>
        <fullName evidence="2">Uncharacterized protein</fullName>
    </submittedName>
</protein>
<gene>
    <name evidence="1" type="ORF">OVA965_LOCUS7538</name>
    <name evidence="2" type="ORF">TMI583_LOCUS7533</name>
</gene>
<dbReference type="AlphaFoldDB" id="A0A8S2HG69"/>
<dbReference type="EMBL" id="CAJNOK010002412">
    <property type="protein sequence ID" value="CAF0858970.1"/>
    <property type="molecule type" value="Genomic_DNA"/>
</dbReference>
<dbReference type="Proteomes" id="UP000682733">
    <property type="component" value="Unassembled WGS sequence"/>
</dbReference>
<proteinExistence type="predicted"/>
<accession>A0A8S2HG69</accession>
<evidence type="ECO:0000313" key="2">
    <source>
        <dbReference type="EMBL" id="CAF3643968.1"/>
    </source>
</evidence>
<evidence type="ECO:0000313" key="3">
    <source>
        <dbReference type="Proteomes" id="UP000682733"/>
    </source>
</evidence>
<organism evidence="2 3">
    <name type="scientific">Didymodactylos carnosus</name>
    <dbReference type="NCBI Taxonomy" id="1234261"/>
    <lineage>
        <taxon>Eukaryota</taxon>
        <taxon>Metazoa</taxon>
        <taxon>Spiralia</taxon>
        <taxon>Gnathifera</taxon>
        <taxon>Rotifera</taxon>
        <taxon>Eurotatoria</taxon>
        <taxon>Bdelloidea</taxon>
        <taxon>Philodinida</taxon>
        <taxon>Philodinidae</taxon>
        <taxon>Didymodactylos</taxon>
    </lineage>
</organism>
<reference evidence="2" key="1">
    <citation type="submission" date="2021-02" db="EMBL/GenBank/DDBJ databases">
        <authorList>
            <person name="Nowell W R."/>
        </authorList>
    </citation>
    <scope>NUCLEOTIDE SEQUENCE</scope>
</reference>
<dbReference type="EMBL" id="CAJOBA010002412">
    <property type="protein sequence ID" value="CAF3643968.1"/>
    <property type="molecule type" value="Genomic_DNA"/>
</dbReference>
<name>A0A8S2HG69_9BILA</name>
<dbReference type="Proteomes" id="UP000677228">
    <property type="component" value="Unassembled WGS sequence"/>
</dbReference>
<sequence length="74" mass="7862">MYADRCVFGRFSRGPFLKSQPGDDWTVGAYPIVVPIDEVGGTLTAPALVGGNDVECSVGMLGCSGCAIFRQKYN</sequence>